<reference evidence="2 3" key="1">
    <citation type="submission" date="2017-03" db="EMBL/GenBank/DDBJ databases">
        <title>An alternative strategy for trypanosome survival in the mammalian bloodstream revealed through genome and transcriptome analysis of the ubiquitous bovine parasite Trypanosoma (Megatrypanum) theileri.</title>
        <authorList>
            <person name="Kelly S."/>
            <person name="Ivens A."/>
            <person name="Mott A."/>
            <person name="O'Neill E."/>
            <person name="Emms D."/>
            <person name="Macleod O."/>
            <person name="Voorheis P."/>
            <person name="Matthews J."/>
            <person name="Matthews K."/>
            <person name="Carrington M."/>
        </authorList>
    </citation>
    <scope>NUCLEOTIDE SEQUENCE [LARGE SCALE GENOMIC DNA]</scope>
    <source>
        <strain evidence="2">Edinburgh</strain>
    </source>
</reference>
<dbReference type="InterPro" id="IPR036034">
    <property type="entry name" value="PDZ_sf"/>
</dbReference>
<dbReference type="SMART" id="SM00228">
    <property type="entry name" value="PDZ"/>
    <property type="match status" value="1"/>
</dbReference>
<dbReference type="OrthoDB" id="252897at2759"/>
<evidence type="ECO:0000313" key="3">
    <source>
        <dbReference type="Proteomes" id="UP000192257"/>
    </source>
</evidence>
<dbReference type="SUPFAM" id="SSF50156">
    <property type="entry name" value="PDZ domain-like"/>
    <property type="match status" value="1"/>
</dbReference>
<name>A0A1X0P1R0_9TRYP</name>
<dbReference type="PROSITE" id="PS50106">
    <property type="entry name" value="PDZ"/>
    <property type="match status" value="1"/>
</dbReference>
<dbReference type="Proteomes" id="UP000192257">
    <property type="component" value="Unassembled WGS sequence"/>
</dbReference>
<dbReference type="InterPro" id="IPR041489">
    <property type="entry name" value="PDZ_6"/>
</dbReference>
<dbReference type="Pfam" id="PF17820">
    <property type="entry name" value="PDZ_6"/>
    <property type="match status" value="1"/>
</dbReference>
<proteinExistence type="predicted"/>
<dbReference type="InterPro" id="IPR001478">
    <property type="entry name" value="PDZ"/>
</dbReference>
<accession>A0A1X0P1R0</accession>
<sequence>LRALSDLRVAEESARLEVEDAEEISRCDLEEAAWHDVEKIDFSESMMSSVLMSDGSTISEHVVVNGEEVNKILRKVDDVVELERIKRADIVAGESQSMLRLEARKQVDRRFSVSRRFCRKIMQFESEEEITREILFEEEVAERDSMCAEFAEQFMLSKSMGQSTTEAEEEMLSASRVYNNEYKWRMLKMAKPPPNIATPIPFIGFSLAEFVGESFLKVSGLYESGPAFQAGIRIGDILLEIEGKRVTSIYEVRRAVSKYCRVAELTNMKLQRPDGTVYKISLWVMTAELRFKDEPYFFDIESHTRYQRQWRTDQIVKTPEKS</sequence>
<dbReference type="VEuPathDB" id="TriTrypDB:TM35_000082470"/>
<feature type="domain" description="PDZ" evidence="1">
    <location>
        <begin position="186"/>
        <end position="274"/>
    </location>
</feature>
<dbReference type="Gene3D" id="2.30.42.10">
    <property type="match status" value="1"/>
</dbReference>
<organism evidence="2 3">
    <name type="scientific">Trypanosoma theileri</name>
    <dbReference type="NCBI Taxonomy" id="67003"/>
    <lineage>
        <taxon>Eukaryota</taxon>
        <taxon>Discoba</taxon>
        <taxon>Euglenozoa</taxon>
        <taxon>Kinetoplastea</taxon>
        <taxon>Metakinetoplastina</taxon>
        <taxon>Trypanosomatida</taxon>
        <taxon>Trypanosomatidae</taxon>
        <taxon>Trypanosoma</taxon>
    </lineage>
</organism>
<keyword evidence="3" id="KW-1185">Reference proteome</keyword>
<dbReference type="GeneID" id="39983892"/>
<dbReference type="AlphaFoldDB" id="A0A1X0P1R0"/>
<dbReference type="RefSeq" id="XP_028884515.1">
    <property type="nucleotide sequence ID" value="XM_029024112.1"/>
</dbReference>
<comment type="caution">
    <text evidence="2">The sequence shown here is derived from an EMBL/GenBank/DDBJ whole genome shotgun (WGS) entry which is preliminary data.</text>
</comment>
<evidence type="ECO:0000259" key="1">
    <source>
        <dbReference type="PROSITE" id="PS50106"/>
    </source>
</evidence>
<evidence type="ECO:0000313" key="2">
    <source>
        <dbReference type="EMBL" id="ORC90449.1"/>
    </source>
</evidence>
<dbReference type="STRING" id="67003.A0A1X0P1R0"/>
<dbReference type="EMBL" id="NBCO01000008">
    <property type="protein sequence ID" value="ORC90449.1"/>
    <property type="molecule type" value="Genomic_DNA"/>
</dbReference>
<protein>
    <submittedName>
        <fullName evidence="2">Kinetoplast DNA-associated protein</fullName>
    </submittedName>
</protein>
<feature type="non-terminal residue" evidence="2">
    <location>
        <position position="1"/>
    </location>
</feature>
<gene>
    <name evidence="2" type="ORF">TM35_000082470</name>
</gene>